<reference evidence="1 2" key="2">
    <citation type="journal article" date="2022" name="Mol. Ecol. Resour.">
        <title>The genomes of chicory, endive, great burdock and yacon provide insights into Asteraceae paleo-polyploidization history and plant inulin production.</title>
        <authorList>
            <person name="Fan W."/>
            <person name="Wang S."/>
            <person name="Wang H."/>
            <person name="Wang A."/>
            <person name="Jiang F."/>
            <person name="Liu H."/>
            <person name="Zhao H."/>
            <person name="Xu D."/>
            <person name="Zhang Y."/>
        </authorList>
    </citation>
    <scope>NUCLEOTIDE SEQUENCE [LARGE SCALE GENOMIC DNA]</scope>
    <source>
        <strain evidence="2">cv. Niubang</strain>
    </source>
</reference>
<proteinExistence type="predicted"/>
<evidence type="ECO:0000313" key="1">
    <source>
        <dbReference type="EMBL" id="KAI3669146.1"/>
    </source>
</evidence>
<gene>
    <name evidence="1" type="ORF">L6452_40370</name>
</gene>
<keyword evidence="2" id="KW-1185">Reference proteome</keyword>
<dbReference type="EMBL" id="CM042062">
    <property type="protein sequence ID" value="KAI3669146.1"/>
    <property type="molecule type" value="Genomic_DNA"/>
</dbReference>
<name>A0ACB8XLQ9_ARCLA</name>
<evidence type="ECO:0000313" key="2">
    <source>
        <dbReference type="Proteomes" id="UP001055879"/>
    </source>
</evidence>
<accession>A0ACB8XLQ9</accession>
<sequence length="104" mass="11246">MWWWDRRRKLQVVVGWLKSGLPEKVQMVVESPEEVTDGCGVVGNGDVVGRVGDGSVGARVENRGVVANVLCNSHSCYRPSPAHCLVEAGIIFHVSDTDDNLTAA</sequence>
<organism evidence="1 2">
    <name type="scientific">Arctium lappa</name>
    <name type="common">Greater burdock</name>
    <name type="synonym">Lappa major</name>
    <dbReference type="NCBI Taxonomy" id="4217"/>
    <lineage>
        <taxon>Eukaryota</taxon>
        <taxon>Viridiplantae</taxon>
        <taxon>Streptophyta</taxon>
        <taxon>Embryophyta</taxon>
        <taxon>Tracheophyta</taxon>
        <taxon>Spermatophyta</taxon>
        <taxon>Magnoliopsida</taxon>
        <taxon>eudicotyledons</taxon>
        <taxon>Gunneridae</taxon>
        <taxon>Pentapetalae</taxon>
        <taxon>asterids</taxon>
        <taxon>campanulids</taxon>
        <taxon>Asterales</taxon>
        <taxon>Asteraceae</taxon>
        <taxon>Carduoideae</taxon>
        <taxon>Cardueae</taxon>
        <taxon>Arctiinae</taxon>
        <taxon>Arctium</taxon>
    </lineage>
</organism>
<dbReference type="Proteomes" id="UP001055879">
    <property type="component" value="Linkage Group LG16"/>
</dbReference>
<protein>
    <submittedName>
        <fullName evidence="1">Uncharacterized protein</fullName>
    </submittedName>
</protein>
<comment type="caution">
    <text evidence="1">The sequence shown here is derived from an EMBL/GenBank/DDBJ whole genome shotgun (WGS) entry which is preliminary data.</text>
</comment>
<reference evidence="2" key="1">
    <citation type="journal article" date="2022" name="Mol. Ecol. Resour.">
        <title>The genomes of chicory, endive, great burdock and yacon provide insights into Asteraceae palaeo-polyploidization history and plant inulin production.</title>
        <authorList>
            <person name="Fan W."/>
            <person name="Wang S."/>
            <person name="Wang H."/>
            <person name="Wang A."/>
            <person name="Jiang F."/>
            <person name="Liu H."/>
            <person name="Zhao H."/>
            <person name="Xu D."/>
            <person name="Zhang Y."/>
        </authorList>
    </citation>
    <scope>NUCLEOTIDE SEQUENCE [LARGE SCALE GENOMIC DNA]</scope>
    <source>
        <strain evidence="2">cv. Niubang</strain>
    </source>
</reference>